<dbReference type="RefSeq" id="WP_265677989.1">
    <property type="nucleotide sequence ID" value="NZ_JAKRRY010000081.1"/>
</dbReference>
<evidence type="ECO:0000313" key="2">
    <source>
        <dbReference type="Proteomes" id="UP001155587"/>
    </source>
</evidence>
<accession>A0A9X3CVE3</accession>
<organism evidence="1 2">
    <name type="scientific">Vibrio qingdaonensis</name>
    <dbReference type="NCBI Taxonomy" id="2829491"/>
    <lineage>
        <taxon>Bacteria</taxon>
        <taxon>Pseudomonadati</taxon>
        <taxon>Pseudomonadota</taxon>
        <taxon>Gammaproteobacteria</taxon>
        <taxon>Vibrionales</taxon>
        <taxon>Vibrionaceae</taxon>
        <taxon>Vibrio</taxon>
    </lineage>
</organism>
<keyword evidence="2" id="KW-1185">Reference proteome</keyword>
<comment type="caution">
    <text evidence="1">The sequence shown here is derived from an EMBL/GenBank/DDBJ whole genome shotgun (WGS) entry which is preliminary data.</text>
</comment>
<proteinExistence type="predicted"/>
<name>A0A9X3CVE3_9VIBR</name>
<dbReference type="AlphaFoldDB" id="A0A9X3CVE3"/>
<protein>
    <submittedName>
        <fullName evidence="1">Uncharacterized protein</fullName>
    </submittedName>
</protein>
<dbReference type="EMBL" id="JAKRRY010000081">
    <property type="protein sequence ID" value="MCW8349254.1"/>
    <property type="molecule type" value="Genomic_DNA"/>
</dbReference>
<dbReference type="Proteomes" id="UP001155587">
    <property type="component" value="Unassembled WGS sequence"/>
</dbReference>
<evidence type="ECO:0000313" key="1">
    <source>
        <dbReference type="EMBL" id="MCW8349254.1"/>
    </source>
</evidence>
<reference evidence="1" key="1">
    <citation type="submission" date="2022-02" db="EMBL/GenBank/DDBJ databases">
        <title>Vibrio sp. nov, a new bacterium isolated from seawater.</title>
        <authorList>
            <person name="Yuan Y."/>
        </authorList>
    </citation>
    <scope>NUCLEOTIDE SEQUENCE</scope>
    <source>
        <strain evidence="1">ZSDZ65</strain>
    </source>
</reference>
<sequence>MDFKFFNKDGGYTYLNVDSGTYKEESEQLIAQGFVEQSLIITADSAEEAETIYKSEHQGFFKKLNMLLGPFITPGYHRSK</sequence>
<gene>
    <name evidence="1" type="ORF">MD535_25050</name>
</gene>